<evidence type="ECO:0000313" key="3">
    <source>
        <dbReference type="Proteomes" id="UP000008630"/>
    </source>
</evidence>
<sequence length="146" mass="16418">MKTVRLITCPDAAQAHIIQGALENEGIASLLHNENMSTVMRGYSSDITGVDVLVYEDDYGRALDLLERNQMIPEQLKYCPCCGASDIKFVLRKQHRIRAIMAAILSMLTATPPGTEHWEYVCKKCGAHFEKPVAKLKENMDEESFE</sequence>
<gene>
    <name evidence="2" type="ordered locus">Bache_0735</name>
</gene>
<keyword evidence="3" id="KW-1185">Reference proteome</keyword>
<name>E6SNG4_BACT6</name>
<dbReference type="AlphaFoldDB" id="E6SNG4"/>
<dbReference type="EMBL" id="CP002352">
    <property type="protein sequence ID" value="ADV42757.1"/>
    <property type="molecule type" value="Genomic_DNA"/>
</dbReference>
<reference key="1">
    <citation type="submission" date="2010-11" db="EMBL/GenBank/DDBJ databases">
        <title>The complete genome of Bacteroides helcogenes P 36-108.</title>
        <authorList>
            <consortium name="US DOE Joint Genome Institute (JGI-PGF)"/>
            <person name="Lucas S."/>
            <person name="Copeland A."/>
            <person name="Lapidus A."/>
            <person name="Bruce D."/>
            <person name="Goodwin L."/>
            <person name="Pitluck S."/>
            <person name="Kyrpides N."/>
            <person name="Mavromatis K."/>
            <person name="Ivanova N."/>
            <person name="Zeytun A."/>
            <person name="Brettin T."/>
            <person name="Detter J.C."/>
            <person name="Tapia R."/>
            <person name="Han C."/>
            <person name="Land M."/>
            <person name="Hauser L."/>
            <person name="Markowitz V."/>
            <person name="Cheng J.-F."/>
            <person name="Hugenholtz P."/>
            <person name="Woyke T."/>
            <person name="Wu D."/>
            <person name="Gronow S."/>
            <person name="Wellnitz S."/>
            <person name="Brambilla E."/>
            <person name="Klenk H.-P."/>
            <person name="Eisen J.A."/>
        </authorList>
    </citation>
    <scope>NUCLEOTIDE SEQUENCE</scope>
    <source>
        <strain>P 36-108</strain>
    </source>
</reference>
<dbReference type="KEGG" id="bhl:Bache_0735"/>
<reference evidence="2 3" key="2">
    <citation type="journal article" date="2011" name="Stand. Genomic Sci.">
        <title>Complete genome sequence of Bacteroides helcogenes type strain (P 36-108).</title>
        <authorList>
            <person name="Pati A."/>
            <person name="Gronow S."/>
            <person name="Zeytun A."/>
            <person name="Lapidus A."/>
            <person name="Nolan M."/>
            <person name="Hammon N."/>
            <person name="Deshpande S."/>
            <person name="Cheng J.F."/>
            <person name="Tapia R."/>
            <person name="Han C."/>
            <person name="Goodwin L."/>
            <person name="Pitluck S."/>
            <person name="Liolios K."/>
            <person name="Pagani I."/>
            <person name="Ivanova N."/>
            <person name="Mavromatis K."/>
            <person name="Chen A."/>
            <person name="Palaniappan K."/>
            <person name="Land M."/>
            <person name="Hauser L."/>
            <person name="Chang Y.J."/>
            <person name="Jeffries C.D."/>
            <person name="Detter J.C."/>
            <person name="Brambilla E."/>
            <person name="Rohde M."/>
            <person name="Goker M."/>
            <person name="Woyke T."/>
            <person name="Bristow J."/>
            <person name="Eisen J.A."/>
            <person name="Markowitz V."/>
            <person name="Hugenholtz P."/>
            <person name="Kyrpides N.C."/>
            <person name="Klenk H.P."/>
            <person name="Lucas S."/>
        </authorList>
    </citation>
    <scope>NUCLEOTIDE SEQUENCE [LARGE SCALE GENOMIC DNA]</scope>
    <source>
        <strain evidence="3">ATCC 35417 / DSM 20613 / JCM 6297 / CCUG 15421 / P 36-108</strain>
    </source>
</reference>
<dbReference type="eggNOG" id="ENOG5031EDH">
    <property type="taxonomic scope" value="Bacteria"/>
</dbReference>
<evidence type="ECO:0000313" key="2">
    <source>
        <dbReference type="EMBL" id="ADV42757.1"/>
    </source>
</evidence>
<proteinExistence type="predicted"/>
<dbReference type="HOGENOM" id="CLU_130977_0_0_10"/>
<accession>E6SNG4</accession>
<dbReference type="PATRIC" id="fig|693979.3.peg.783"/>
<dbReference type="InterPro" id="IPR011322">
    <property type="entry name" value="N-reg_PII-like_a/b"/>
</dbReference>
<dbReference type="OrthoDB" id="8480302at2"/>
<protein>
    <recommendedName>
        <fullName evidence="1">DUF2007 domain-containing protein</fullName>
    </recommendedName>
</protein>
<dbReference type="STRING" id="693979.Bache_0735"/>
<dbReference type="InterPro" id="IPR018551">
    <property type="entry name" value="DUF2007"/>
</dbReference>
<dbReference type="RefSeq" id="WP_013546372.1">
    <property type="nucleotide sequence ID" value="NC_014933.1"/>
</dbReference>
<feature type="domain" description="DUF2007" evidence="1">
    <location>
        <begin position="5"/>
        <end position="69"/>
    </location>
</feature>
<dbReference type="SUPFAM" id="SSF54913">
    <property type="entry name" value="GlnB-like"/>
    <property type="match status" value="1"/>
</dbReference>
<dbReference type="Gene3D" id="3.30.70.790">
    <property type="entry name" value="UreE, C-terminal domain"/>
    <property type="match status" value="1"/>
</dbReference>
<dbReference type="Pfam" id="PF09413">
    <property type="entry name" value="DUF2007"/>
    <property type="match status" value="1"/>
</dbReference>
<dbReference type="Proteomes" id="UP000008630">
    <property type="component" value="Chromosome"/>
</dbReference>
<organism evidence="2 3">
    <name type="scientific">Bacteroides helcogenes (strain ATCC 35417 / DSM 20613 / JCM 6297 / CCUG 15421 / P 36-108)</name>
    <dbReference type="NCBI Taxonomy" id="693979"/>
    <lineage>
        <taxon>Bacteria</taxon>
        <taxon>Pseudomonadati</taxon>
        <taxon>Bacteroidota</taxon>
        <taxon>Bacteroidia</taxon>
        <taxon>Bacteroidales</taxon>
        <taxon>Bacteroidaceae</taxon>
        <taxon>Bacteroides</taxon>
    </lineage>
</organism>
<evidence type="ECO:0000259" key="1">
    <source>
        <dbReference type="Pfam" id="PF09413"/>
    </source>
</evidence>